<dbReference type="RefSeq" id="WP_378798064.1">
    <property type="nucleotide sequence ID" value="NZ_JBHUER010000003.1"/>
</dbReference>
<feature type="region of interest" description="Disordered" evidence="1">
    <location>
        <begin position="1"/>
        <end position="58"/>
    </location>
</feature>
<name>A0ABW4K6P4_9HYPH</name>
<sequence>MSREPAAMVCRPPKPSIMRPTKGAATPEQSSPTDPPPTTQASGHPVSAEIGVARTASR</sequence>
<dbReference type="EMBL" id="JBHUER010000003">
    <property type="protein sequence ID" value="MFD1702612.1"/>
    <property type="molecule type" value="Genomic_DNA"/>
</dbReference>
<proteinExistence type="predicted"/>
<organism evidence="2 3">
    <name type="scientific">Methylopila henanensis</name>
    <dbReference type="NCBI Taxonomy" id="873516"/>
    <lineage>
        <taxon>Bacteria</taxon>
        <taxon>Pseudomonadati</taxon>
        <taxon>Pseudomonadota</taxon>
        <taxon>Alphaproteobacteria</taxon>
        <taxon>Hyphomicrobiales</taxon>
        <taxon>Methylopilaceae</taxon>
        <taxon>Methylopila</taxon>
    </lineage>
</organism>
<reference evidence="3" key="1">
    <citation type="journal article" date="2019" name="Int. J. Syst. Evol. Microbiol.">
        <title>The Global Catalogue of Microorganisms (GCM) 10K type strain sequencing project: providing services to taxonomists for standard genome sequencing and annotation.</title>
        <authorList>
            <consortium name="The Broad Institute Genomics Platform"/>
            <consortium name="The Broad Institute Genome Sequencing Center for Infectious Disease"/>
            <person name="Wu L."/>
            <person name="Ma J."/>
        </authorList>
    </citation>
    <scope>NUCLEOTIDE SEQUENCE [LARGE SCALE GENOMIC DNA]</scope>
    <source>
        <strain evidence="3">KCTC 23707</strain>
    </source>
</reference>
<accession>A0ABW4K6P4</accession>
<evidence type="ECO:0000256" key="1">
    <source>
        <dbReference type="SAM" id="MobiDB-lite"/>
    </source>
</evidence>
<protein>
    <submittedName>
        <fullName evidence="2">Uncharacterized protein</fullName>
    </submittedName>
</protein>
<evidence type="ECO:0000313" key="3">
    <source>
        <dbReference type="Proteomes" id="UP001597308"/>
    </source>
</evidence>
<dbReference type="Proteomes" id="UP001597308">
    <property type="component" value="Unassembled WGS sequence"/>
</dbReference>
<evidence type="ECO:0000313" key="2">
    <source>
        <dbReference type="EMBL" id="MFD1702612.1"/>
    </source>
</evidence>
<gene>
    <name evidence="2" type="ORF">ACFSCV_06295</name>
</gene>
<comment type="caution">
    <text evidence="2">The sequence shown here is derived from an EMBL/GenBank/DDBJ whole genome shotgun (WGS) entry which is preliminary data.</text>
</comment>
<keyword evidence="3" id="KW-1185">Reference proteome</keyword>